<sequence length="456" mass="51174">MKKHQTYDQFEVLPYPSSLRTGWLPSRESNAWQAFHEQIAERIASATGGFSPVVQDLLNFLKNDPIATWLMQDACRQNLTMLNTQGLDTDGVPLPRISDAEYFAAVCNTLLTWWPRFINNDLVGLPFSAFTVGIDPTLSGSALFGLPQFNAKMRAVLNEWHKYLGTPASGAGFSVDGQQWLSPDAKKMYQFDLWKKDSEKLPYWTSWNSFFTRQFKDPAQARPVAAPSSNQIVNCPNDGSLFRWDWNVAKNDTFWFKDMNYSLKDILSSADPKQQAVIDKYGLVDMFTGGYIFQTYLNPYNFHRWWVPVNGEVLFDPIAVPGAFFNKLVLPDFGGATTASLPYLCEVNARGIIVFKTPDYGYVCCIPLGMSEVSTIAFDPAMKQGAKVKKGQEMGMFNYGGSSFAIIYQNLPNKQLVFMNDQGQHFPQRPVLPTSSAGTGSIVTNIGAQIGVWYSR</sequence>
<accession>A0AB38FSP3</accession>
<evidence type="ECO:0000259" key="5">
    <source>
        <dbReference type="Pfam" id="PF12588"/>
    </source>
</evidence>
<feature type="domain" description="L-tryptophan decarboxylase PsiD-like" evidence="5">
    <location>
        <begin position="51"/>
        <end position="187"/>
    </location>
</feature>
<keyword evidence="1" id="KW-0210">Decarboxylase</keyword>
<evidence type="ECO:0000256" key="2">
    <source>
        <dbReference type="ARBA" id="ARBA00023145"/>
    </source>
</evidence>
<dbReference type="GO" id="GO:0004609">
    <property type="term" value="F:phosphatidylserine decarboxylase activity"/>
    <property type="evidence" value="ECO:0007669"/>
    <property type="project" value="UniProtKB-EC"/>
</dbReference>
<gene>
    <name evidence="6" type="primary">psd_1</name>
    <name evidence="6" type="ORF">NCTC11967_00566</name>
</gene>
<keyword evidence="3 6" id="KW-0456">Lyase</keyword>
<comment type="caution">
    <text evidence="6">The sequence shown here is derived from an EMBL/GenBank/DDBJ whole genome shotgun (WGS) entry which is preliminary data.</text>
</comment>
<dbReference type="EMBL" id="UAVL01000001">
    <property type="protein sequence ID" value="SQA60383.1"/>
    <property type="molecule type" value="Genomic_DNA"/>
</dbReference>
<dbReference type="RefSeq" id="WP_038258163.1">
    <property type="nucleotide sequence ID" value="NZ_UAVL01000001.1"/>
</dbReference>
<evidence type="ECO:0000256" key="1">
    <source>
        <dbReference type="ARBA" id="ARBA00022793"/>
    </source>
</evidence>
<evidence type="ECO:0000313" key="7">
    <source>
        <dbReference type="Proteomes" id="UP000251313"/>
    </source>
</evidence>
<evidence type="ECO:0000256" key="4">
    <source>
        <dbReference type="ARBA" id="ARBA00023317"/>
    </source>
</evidence>
<dbReference type="Pfam" id="PF12588">
    <property type="entry name" value="PSDC"/>
    <property type="match status" value="1"/>
</dbReference>
<reference evidence="6 7" key="1">
    <citation type="submission" date="2018-06" db="EMBL/GenBank/DDBJ databases">
        <authorList>
            <consortium name="Pathogen Informatics"/>
            <person name="Doyle S."/>
        </authorList>
    </citation>
    <scope>NUCLEOTIDE SEQUENCE [LARGE SCALE GENOMIC DNA]</scope>
    <source>
        <strain evidence="6 7">NCTC11967</strain>
    </source>
</reference>
<dbReference type="AlphaFoldDB" id="A0AB38FSP3"/>
<dbReference type="Proteomes" id="UP000251313">
    <property type="component" value="Unassembled WGS sequence"/>
</dbReference>
<evidence type="ECO:0000313" key="6">
    <source>
        <dbReference type="EMBL" id="SQA60383.1"/>
    </source>
</evidence>
<dbReference type="InterPro" id="IPR003817">
    <property type="entry name" value="PS_Dcarbxylase"/>
</dbReference>
<dbReference type="GO" id="GO:0006646">
    <property type="term" value="P:phosphatidylethanolamine biosynthetic process"/>
    <property type="evidence" value="ECO:0007669"/>
    <property type="project" value="TreeGrafter"/>
</dbReference>
<dbReference type="Pfam" id="PF02666">
    <property type="entry name" value="PS_Dcarbxylase"/>
    <property type="match status" value="1"/>
</dbReference>
<dbReference type="PANTHER" id="PTHR10067">
    <property type="entry name" value="PHOSPHATIDYLSERINE DECARBOXYLASE"/>
    <property type="match status" value="1"/>
</dbReference>
<proteinExistence type="predicted"/>
<dbReference type="EC" id="4.1.1.65" evidence="6"/>
<dbReference type="PANTHER" id="PTHR10067:SF9">
    <property type="entry name" value="PHOSPHATIDYLSERINE DECARBOXYLASE FAMILY PROTEIN (AFU_ORTHOLOGUE AFUA_7G01730)"/>
    <property type="match status" value="1"/>
</dbReference>
<keyword evidence="2" id="KW-0865">Zymogen</keyword>
<keyword evidence="4" id="KW-0670">Pyruvate</keyword>
<dbReference type="InterPro" id="IPR022237">
    <property type="entry name" value="PsiD-like"/>
</dbReference>
<name>A0AB38FSP3_9ENTR</name>
<organism evidence="6 7">
    <name type="scientific">Yokenella regensburgei</name>
    <dbReference type="NCBI Taxonomy" id="158877"/>
    <lineage>
        <taxon>Bacteria</taxon>
        <taxon>Pseudomonadati</taxon>
        <taxon>Pseudomonadota</taxon>
        <taxon>Gammaproteobacteria</taxon>
        <taxon>Enterobacterales</taxon>
        <taxon>Enterobacteriaceae</taxon>
        <taxon>Yokenella</taxon>
    </lineage>
</organism>
<protein>
    <submittedName>
        <fullName evidence="6">Phosphatidylserine decarboxylase proenzyme</fullName>
        <ecNumber evidence="6">4.1.1.65</ecNumber>
    </submittedName>
</protein>
<evidence type="ECO:0000256" key="3">
    <source>
        <dbReference type="ARBA" id="ARBA00023239"/>
    </source>
</evidence>